<dbReference type="PANTHER" id="PTHR44103:SF1">
    <property type="entry name" value="PROPROTEIN CONVERTASE P"/>
    <property type="match status" value="1"/>
</dbReference>
<name>A0ABP6S4U7_9ACTN</name>
<evidence type="ECO:0000313" key="4">
    <source>
        <dbReference type="Proteomes" id="UP001499990"/>
    </source>
</evidence>
<dbReference type="Pfam" id="PF13517">
    <property type="entry name" value="FG-GAP_3"/>
    <property type="match status" value="2"/>
</dbReference>
<evidence type="ECO:0000256" key="2">
    <source>
        <dbReference type="SAM" id="SignalP"/>
    </source>
</evidence>
<evidence type="ECO:0000313" key="3">
    <source>
        <dbReference type="EMBL" id="GAA3368190.1"/>
    </source>
</evidence>
<keyword evidence="1 2" id="KW-0732">Signal</keyword>
<comment type="caution">
    <text evidence="3">The sequence shown here is derived from an EMBL/GenBank/DDBJ whole genome shotgun (WGS) entry which is preliminary data.</text>
</comment>
<reference evidence="4" key="1">
    <citation type="journal article" date="2019" name="Int. J. Syst. Evol. Microbiol.">
        <title>The Global Catalogue of Microorganisms (GCM) 10K type strain sequencing project: providing services to taxonomists for standard genome sequencing and annotation.</title>
        <authorList>
            <consortium name="The Broad Institute Genomics Platform"/>
            <consortium name="The Broad Institute Genome Sequencing Center for Infectious Disease"/>
            <person name="Wu L."/>
            <person name="Ma J."/>
        </authorList>
    </citation>
    <scope>NUCLEOTIDE SEQUENCE [LARGE SCALE GENOMIC DNA]</scope>
    <source>
        <strain evidence="4">JCM 9651</strain>
    </source>
</reference>
<keyword evidence="4" id="KW-1185">Reference proteome</keyword>
<evidence type="ECO:0008006" key="5">
    <source>
        <dbReference type="Google" id="ProtNLM"/>
    </source>
</evidence>
<dbReference type="InterPro" id="IPR013517">
    <property type="entry name" value="FG-GAP"/>
</dbReference>
<dbReference type="InterPro" id="IPR028994">
    <property type="entry name" value="Integrin_alpha_N"/>
</dbReference>
<accession>A0ABP6S4U7</accession>
<organism evidence="3 4">
    <name type="scientific">Streptomyces sannanensis</name>
    <dbReference type="NCBI Taxonomy" id="285536"/>
    <lineage>
        <taxon>Bacteria</taxon>
        <taxon>Bacillati</taxon>
        <taxon>Actinomycetota</taxon>
        <taxon>Actinomycetes</taxon>
        <taxon>Kitasatosporales</taxon>
        <taxon>Streptomycetaceae</taxon>
        <taxon>Streptomyces</taxon>
    </lineage>
</organism>
<feature type="signal peptide" evidence="2">
    <location>
        <begin position="1"/>
        <end position="28"/>
    </location>
</feature>
<protein>
    <recommendedName>
        <fullName evidence="5">VCBS repeat-containing protein</fullName>
    </recommendedName>
</protein>
<evidence type="ECO:0000256" key="1">
    <source>
        <dbReference type="ARBA" id="ARBA00022729"/>
    </source>
</evidence>
<feature type="chain" id="PRO_5046728704" description="VCBS repeat-containing protein" evidence="2">
    <location>
        <begin position="29"/>
        <end position="832"/>
    </location>
</feature>
<dbReference type="EMBL" id="BAAAYL010000001">
    <property type="protein sequence ID" value="GAA3368190.1"/>
    <property type="molecule type" value="Genomic_DNA"/>
</dbReference>
<dbReference type="Proteomes" id="UP001499990">
    <property type="component" value="Unassembled WGS sequence"/>
</dbReference>
<proteinExistence type="predicted"/>
<dbReference type="Gene3D" id="2.40.128.340">
    <property type="match status" value="2"/>
</dbReference>
<dbReference type="SUPFAM" id="SSF69318">
    <property type="entry name" value="Integrin alpha N-terminal domain"/>
    <property type="match status" value="1"/>
</dbReference>
<gene>
    <name evidence="3" type="ORF">GCM10020367_05540</name>
</gene>
<dbReference type="PANTHER" id="PTHR44103">
    <property type="entry name" value="PROPROTEIN CONVERTASE P"/>
    <property type="match status" value="1"/>
</dbReference>
<sequence length="832" mass="89202">MDMLEAFRLRARKPLVALGLITALSGLAAGLGAAATGPGSDGGAAGTQVSALAKARESGKPVEIVERRTETSEVFANPSGTLTFTEHLGPVRTRQGGKWVDIDTDLRFAEQGVVPKAAVAGLTLSDGGREPLVRLRKDQRHELALSWPGKLPKPVLDGAVATYREVFDGVDLKVAVEADGFSQVLVVKNPEAARNPDLEKIAFRLSAEGMKITGGSGKGLRAVDAKGRSVFTGAQPQGWDSAKRPRRSAMRTEVSGSTLAVVPGRKLLTGPDITYPVYIGHTLTQSLTAWMKVTSAYPDSSYWKYSGDYVAGVYTSGPTKDVHRTFLQFEASNLAGRQVVRSTLTLAQTYSTPCEDTTVELWQTGRASVETTWNRQPAWTARLDAKGCPTGTVTLDATAAASAAADSGSTLLNLGVRLPSEDLTTTTYRMFSSAVLTTEAAYAGQCFMTSGLDFKDTDSNAFPQGIDCESLDTDVLAEPYADSTVTGRLLAGSHYFVCWRSGDMNGAGNRIWYYVKGDSTANWPTWQAWGFVPADKIIGVGAEPYPGLPACNVHNVTSGISAPQDLNSDGRYDIVALESNGNLAYYPGNGNGTLADKRYLWSDGSGSQYAEVFTGDFNADGRGDIAAVEAMSNRIWWWEGDGDGGLTGARRALTDAYKHTQVDYFECMNFFTLDYDGNGRSDLGAECWDLNYEKKFARLWPGNGSGEIYPKPVQATNPHYGTYDWKPGDFDGDGRADLAAMVDGKLSWWLGNGTGSIKNGTTHGNPRPWPAAGFGTVSKVFAGDFNGDRRYDIAAVDAGGSLWWWPGDGLGGLGTPAKMSTATDWGAYKDLM</sequence>